<evidence type="ECO:0000256" key="6">
    <source>
        <dbReference type="RuleBase" id="RU363126"/>
    </source>
</evidence>
<accession>A0A183L069</accession>
<keyword evidence="6" id="KW-1003">Cell membrane</keyword>
<comment type="subcellular location">
    <subcellularLocation>
        <location evidence="6">Cell membrane</location>
        <topology evidence="6">Multi-pass membrane protein</topology>
    </subcellularLocation>
    <subcellularLocation>
        <location evidence="1">Membrane</location>
    </subcellularLocation>
</comment>
<keyword evidence="6" id="KW-0869">Chloride channel</keyword>
<keyword evidence="8" id="KW-1185">Reference proteome</keyword>
<evidence type="ECO:0000256" key="3">
    <source>
        <dbReference type="ARBA" id="ARBA00022989"/>
    </source>
</evidence>
<name>A0A183L069_9TREM</name>
<keyword evidence="6" id="KW-0407">Ion channel</keyword>
<dbReference type="STRING" id="6186.A0A183L069"/>
<evidence type="ECO:0000313" key="8">
    <source>
        <dbReference type="Proteomes" id="UP000279833"/>
    </source>
</evidence>
<evidence type="ECO:0000256" key="2">
    <source>
        <dbReference type="ARBA" id="ARBA00022692"/>
    </source>
</evidence>
<gene>
    <name evidence="7" type="ORF">SCUD_LOCUS20717</name>
</gene>
<dbReference type="PANTHER" id="PTHR10736:SF65">
    <property type="entry name" value="BESTROPHIN 1, ISOFORM C-RELATED"/>
    <property type="match status" value="1"/>
</dbReference>
<evidence type="ECO:0000256" key="1">
    <source>
        <dbReference type="ARBA" id="ARBA00004370"/>
    </source>
</evidence>
<dbReference type="WBParaSite" id="SCUD_0002072001-mRNA-1">
    <property type="protein sequence ID" value="SCUD_0002072001-mRNA-1"/>
    <property type="gene ID" value="SCUD_0002072001"/>
</dbReference>
<proteinExistence type="inferred from homology"/>
<keyword evidence="3" id="KW-1133">Transmembrane helix</keyword>
<dbReference type="Pfam" id="PF01062">
    <property type="entry name" value="Bestrophin"/>
    <property type="match status" value="1"/>
</dbReference>
<keyword evidence="2" id="KW-0812">Transmembrane</keyword>
<dbReference type="InterPro" id="IPR021134">
    <property type="entry name" value="Bestrophin-like"/>
</dbReference>
<protein>
    <recommendedName>
        <fullName evidence="6">Bestrophin homolog</fullName>
    </recommendedName>
</protein>
<dbReference type="InterPro" id="IPR000615">
    <property type="entry name" value="Bestrophin"/>
</dbReference>
<dbReference type="GO" id="GO:0034707">
    <property type="term" value="C:chloride channel complex"/>
    <property type="evidence" value="ECO:0007669"/>
    <property type="project" value="UniProtKB-KW"/>
</dbReference>
<evidence type="ECO:0000313" key="7">
    <source>
        <dbReference type="EMBL" id="VDP73156.1"/>
    </source>
</evidence>
<dbReference type="PANTHER" id="PTHR10736">
    <property type="entry name" value="BESTROPHIN"/>
    <property type="match status" value="1"/>
</dbReference>
<reference evidence="9" key="1">
    <citation type="submission" date="2016-06" db="UniProtKB">
        <authorList>
            <consortium name="WormBaseParasite"/>
        </authorList>
    </citation>
    <scope>IDENTIFICATION</scope>
</reference>
<dbReference type="Proteomes" id="UP000279833">
    <property type="component" value="Unassembled WGS sequence"/>
</dbReference>
<keyword evidence="6" id="KW-0868">Chloride</keyword>
<keyword evidence="6" id="KW-0813">Transport</keyword>
<keyword evidence="4" id="KW-0472">Membrane</keyword>
<dbReference type="AlphaFoldDB" id="A0A183L069"/>
<dbReference type="GO" id="GO:0005254">
    <property type="term" value="F:chloride channel activity"/>
    <property type="evidence" value="ECO:0007669"/>
    <property type="project" value="UniProtKB-KW"/>
</dbReference>
<organism evidence="9">
    <name type="scientific">Schistosoma curassoni</name>
    <dbReference type="NCBI Taxonomy" id="6186"/>
    <lineage>
        <taxon>Eukaryota</taxon>
        <taxon>Metazoa</taxon>
        <taxon>Spiralia</taxon>
        <taxon>Lophotrochozoa</taxon>
        <taxon>Platyhelminthes</taxon>
        <taxon>Trematoda</taxon>
        <taxon>Digenea</taxon>
        <taxon>Strigeidida</taxon>
        <taxon>Schistosomatoidea</taxon>
        <taxon>Schistosomatidae</taxon>
        <taxon>Schistosoma</taxon>
    </lineage>
</organism>
<comment type="function">
    <text evidence="6">Forms chloride channels.</text>
</comment>
<reference evidence="7 8" key="2">
    <citation type="submission" date="2018-11" db="EMBL/GenBank/DDBJ databases">
        <authorList>
            <consortium name="Pathogen Informatics"/>
        </authorList>
    </citation>
    <scope>NUCLEOTIDE SEQUENCE [LARGE SCALE GENOMIC DNA]</scope>
    <source>
        <strain evidence="7">Dakar</strain>
        <strain evidence="8">Dakar, Senegal</strain>
    </source>
</reference>
<keyword evidence="6" id="KW-0406">Ion transport</keyword>
<evidence type="ECO:0000256" key="5">
    <source>
        <dbReference type="ARBA" id="ARBA00034769"/>
    </source>
</evidence>
<evidence type="ECO:0000256" key="4">
    <source>
        <dbReference type="ARBA" id="ARBA00023136"/>
    </source>
</evidence>
<comment type="similarity">
    <text evidence="5 6">Belongs to the anion channel-forming bestrophin (TC 1.A.46) family. Calcium-sensitive chloride channel subfamily.</text>
</comment>
<dbReference type="GO" id="GO:0005886">
    <property type="term" value="C:plasma membrane"/>
    <property type="evidence" value="ECO:0007669"/>
    <property type="project" value="UniProtKB-SubCell"/>
</dbReference>
<dbReference type="EMBL" id="UZAK01044915">
    <property type="protein sequence ID" value="VDP73156.1"/>
    <property type="molecule type" value="Genomic_DNA"/>
</dbReference>
<sequence>MTIPWVLKFAISISGHLSGNSERARLMRRTCFRYMMSSLIMTSTRLNLIAKKRFPTPEFFVAAGAVIKPSS</sequence>
<evidence type="ECO:0000313" key="9">
    <source>
        <dbReference type="WBParaSite" id="SCUD_0002072001-mRNA-1"/>
    </source>
</evidence>